<sequence length="444" mass="50009">METALRNNFGRRMSPPELMYQVATHCSLSSLVNLGHADMKWRQVVLKRLEDRVRVFLEPFMNKGSVGTFLELLSTEGAVVMGALVRLGYDPDPDAYWEEYPVGLVPTCRDCLRLISSTRGKSVAIFRSRVETVLPTVLMGATTSQLSVLSSSSLYCFYPLLLAKKEYLSIIENVSSRDLLPFHNFNFGLKCLDAHPTSCLYACPVKWRNSGSSAIGIMAWNNSSVTSSADQQLANEDFMWRKNRLGCNYRDTLLVNQDYLASPLFLPTCSWLLDSADRHRGHLAGERGQYRKKCRVVGELMETSLNALGLLGNYFDDIVPLETAQHRLYLKAPDHPKYGSDFNTASNTLDILLKSIPGFTLTEDAACLKTMYYSSLLDLANYQVDAEYKALIQTIQGTHMLRRLDIYNGRLVDVTFGLSYDEDLGFETEILVIKALPLPWPNQD</sequence>
<comment type="caution">
    <text evidence="1">The sequence shown here is derived from an EMBL/GenBank/DDBJ whole genome shotgun (WGS) entry which is preliminary data.</text>
</comment>
<name>A0ACB8H712_PSICU</name>
<reference evidence="1" key="1">
    <citation type="submission" date="2021-10" db="EMBL/GenBank/DDBJ databases">
        <title>Psilocybe cubensis genome.</title>
        <authorList>
            <person name="Mckernan K.J."/>
            <person name="Crawford S."/>
            <person name="Trippe A."/>
            <person name="Kane L.T."/>
            <person name="Mclaughlin S."/>
        </authorList>
    </citation>
    <scope>NUCLEOTIDE SEQUENCE</scope>
    <source>
        <strain evidence="1">MGC-MH-2018</strain>
    </source>
</reference>
<gene>
    <name evidence="1" type="ORF">JR316_0003131</name>
</gene>
<accession>A0ACB8H712</accession>
<dbReference type="EMBL" id="JAFIQS020000003">
    <property type="protein sequence ID" value="KAH9483661.1"/>
    <property type="molecule type" value="Genomic_DNA"/>
</dbReference>
<evidence type="ECO:0000313" key="1">
    <source>
        <dbReference type="EMBL" id="KAH9483661.1"/>
    </source>
</evidence>
<evidence type="ECO:0000313" key="2">
    <source>
        <dbReference type="Proteomes" id="UP000664032"/>
    </source>
</evidence>
<keyword evidence="2" id="KW-1185">Reference proteome</keyword>
<protein>
    <submittedName>
        <fullName evidence="1">Uncharacterized protein</fullName>
    </submittedName>
</protein>
<proteinExistence type="predicted"/>
<organism evidence="1 2">
    <name type="scientific">Psilocybe cubensis</name>
    <name type="common">Psychedelic mushroom</name>
    <name type="synonym">Stropharia cubensis</name>
    <dbReference type="NCBI Taxonomy" id="181762"/>
    <lineage>
        <taxon>Eukaryota</taxon>
        <taxon>Fungi</taxon>
        <taxon>Dikarya</taxon>
        <taxon>Basidiomycota</taxon>
        <taxon>Agaricomycotina</taxon>
        <taxon>Agaricomycetes</taxon>
        <taxon>Agaricomycetidae</taxon>
        <taxon>Agaricales</taxon>
        <taxon>Agaricineae</taxon>
        <taxon>Strophariaceae</taxon>
        <taxon>Psilocybe</taxon>
    </lineage>
</organism>
<dbReference type="Proteomes" id="UP000664032">
    <property type="component" value="Unassembled WGS sequence"/>
</dbReference>